<dbReference type="EMBL" id="CP051685">
    <property type="protein sequence ID" value="QJE00492.1"/>
    <property type="molecule type" value="Genomic_DNA"/>
</dbReference>
<keyword evidence="3" id="KW-1185">Reference proteome</keyword>
<feature type="signal peptide" evidence="1">
    <location>
        <begin position="1"/>
        <end position="35"/>
    </location>
</feature>
<evidence type="ECO:0000256" key="1">
    <source>
        <dbReference type="SAM" id="SignalP"/>
    </source>
</evidence>
<dbReference type="RefSeq" id="WP_170202524.1">
    <property type="nucleotide sequence ID" value="NZ_CP051685.1"/>
</dbReference>
<dbReference type="NCBIfam" id="NF038126">
    <property type="entry name" value="PEP_CTERM_FxDxF"/>
    <property type="match status" value="1"/>
</dbReference>
<protein>
    <recommendedName>
        <fullName evidence="4">PEP-CTERM sorting domain-containing protein</fullName>
    </recommendedName>
</protein>
<dbReference type="KEGG" id="mfy:HH212_11060"/>
<sequence>MTSTSHPWRTQAWAVVARIWLLRLLAAVVAGLAFAAPATQAQEIQRSAVLAAVDDGLGGFNASFGDTFATATQGRRFSDIFTFDTGTPFDVAASLSSSYLDTPQTKDLLITGLNLYRYDPATGAVLGNAIAGIDETGFGANLTDLWTLSAYGLAAGSYALRIDGRVAGAGGGAFGGDLTVSPVPEPQAWTVLLSGLCSLGLAAGSARRRDPARTAVPIRIEHDGVP</sequence>
<dbReference type="Proteomes" id="UP000502415">
    <property type="component" value="Chromosome"/>
</dbReference>
<dbReference type="AlphaFoldDB" id="A0A7Z2ZTY3"/>
<proteinExistence type="predicted"/>
<evidence type="ECO:0000313" key="2">
    <source>
        <dbReference type="EMBL" id="QJE00492.1"/>
    </source>
</evidence>
<reference evidence="2 3" key="1">
    <citation type="submission" date="2020-04" db="EMBL/GenBank/DDBJ databases">
        <title>Genome sequencing of novel species.</title>
        <authorList>
            <person name="Heo J."/>
            <person name="Kim S.-J."/>
            <person name="Kim J.-S."/>
            <person name="Hong S.-B."/>
            <person name="Kwon S.-W."/>
        </authorList>
    </citation>
    <scope>NUCLEOTIDE SEQUENCE [LARGE SCALE GENOMIC DNA]</scope>
    <source>
        <strain evidence="2 3">GN2-R2</strain>
    </source>
</reference>
<organism evidence="2 3">
    <name type="scientific">Massilia forsythiae</name>
    <dbReference type="NCBI Taxonomy" id="2728020"/>
    <lineage>
        <taxon>Bacteria</taxon>
        <taxon>Pseudomonadati</taxon>
        <taxon>Pseudomonadota</taxon>
        <taxon>Betaproteobacteria</taxon>
        <taxon>Burkholderiales</taxon>
        <taxon>Oxalobacteraceae</taxon>
        <taxon>Telluria group</taxon>
        <taxon>Massilia</taxon>
    </lineage>
</organism>
<evidence type="ECO:0008006" key="4">
    <source>
        <dbReference type="Google" id="ProtNLM"/>
    </source>
</evidence>
<evidence type="ECO:0000313" key="3">
    <source>
        <dbReference type="Proteomes" id="UP000502415"/>
    </source>
</evidence>
<gene>
    <name evidence="2" type="ORF">HH212_11060</name>
</gene>
<name>A0A7Z2ZTY3_9BURK</name>
<accession>A0A7Z2ZTY3</accession>
<keyword evidence="1" id="KW-0732">Signal</keyword>
<feature type="chain" id="PRO_5030998496" description="PEP-CTERM sorting domain-containing protein" evidence="1">
    <location>
        <begin position="36"/>
        <end position="226"/>
    </location>
</feature>